<gene>
    <name evidence="1" type="ORF">BDN72DRAFT_839633</name>
</gene>
<evidence type="ECO:0000313" key="1">
    <source>
        <dbReference type="EMBL" id="TFK70013.1"/>
    </source>
</evidence>
<dbReference type="EMBL" id="ML208320">
    <property type="protein sequence ID" value="TFK70013.1"/>
    <property type="molecule type" value="Genomic_DNA"/>
</dbReference>
<proteinExistence type="predicted"/>
<keyword evidence="2" id="KW-1185">Reference proteome</keyword>
<sequence>MSLDAVELPRDHPSRKIRFDDSTPIVFAHQDLLKTLSAKTDDSGSWIGHGRGTIQSGLSMQQHSVLVNRILGTFTSSGLV</sequence>
<reference evidence="1 2" key="1">
    <citation type="journal article" date="2019" name="Nat. Ecol. Evol.">
        <title>Megaphylogeny resolves global patterns of mushroom evolution.</title>
        <authorList>
            <person name="Varga T."/>
            <person name="Krizsan K."/>
            <person name="Foldi C."/>
            <person name="Dima B."/>
            <person name="Sanchez-Garcia M."/>
            <person name="Sanchez-Ramirez S."/>
            <person name="Szollosi G.J."/>
            <person name="Szarkandi J.G."/>
            <person name="Papp V."/>
            <person name="Albert L."/>
            <person name="Andreopoulos W."/>
            <person name="Angelini C."/>
            <person name="Antonin V."/>
            <person name="Barry K.W."/>
            <person name="Bougher N.L."/>
            <person name="Buchanan P."/>
            <person name="Buyck B."/>
            <person name="Bense V."/>
            <person name="Catcheside P."/>
            <person name="Chovatia M."/>
            <person name="Cooper J."/>
            <person name="Damon W."/>
            <person name="Desjardin D."/>
            <person name="Finy P."/>
            <person name="Geml J."/>
            <person name="Haridas S."/>
            <person name="Hughes K."/>
            <person name="Justo A."/>
            <person name="Karasinski D."/>
            <person name="Kautmanova I."/>
            <person name="Kiss B."/>
            <person name="Kocsube S."/>
            <person name="Kotiranta H."/>
            <person name="LaButti K.M."/>
            <person name="Lechner B.E."/>
            <person name="Liimatainen K."/>
            <person name="Lipzen A."/>
            <person name="Lukacs Z."/>
            <person name="Mihaltcheva S."/>
            <person name="Morgado L.N."/>
            <person name="Niskanen T."/>
            <person name="Noordeloos M.E."/>
            <person name="Ohm R.A."/>
            <person name="Ortiz-Santana B."/>
            <person name="Ovrebo C."/>
            <person name="Racz N."/>
            <person name="Riley R."/>
            <person name="Savchenko A."/>
            <person name="Shiryaev A."/>
            <person name="Soop K."/>
            <person name="Spirin V."/>
            <person name="Szebenyi C."/>
            <person name="Tomsovsky M."/>
            <person name="Tulloss R.E."/>
            <person name="Uehling J."/>
            <person name="Grigoriev I.V."/>
            <person name="Vagvolgyi C."/>
            <person name="Papp T."/>
            <person name="Martin F.M."/>
            <person name="Miettinen O."/>
            <person name="Hibbett D.S."/>
            <person name="Nagy L.G."/>
        </authorList>
    </citation>
    <scope>NUCLEOTIDE SEQUENCE [LARGE SCALE GENOMIC DNA]</scope>
    <source>
        <strain evidence="1 2">NL-1719</strain>
    </source>
</reference>
<name>A0ACD3AVI7_9AGAR</name>
<accession>A0ACD3AVI7</accession>
<organism evidence="1 2">
    <name type="scientific">Pluteus cervinus</name>
    <dbReference type="NCBI Taxonomy" id="181527"/>
    <lineage>
        <taxon>Eukaryota</taxon>
        <taxon>Fungi</taxon>
        <taxon>Dikarya</taxon>
        <taxon>Basidiomycota</taxon>
        <taxon>Agaricomycotina</taxon>
        <taxon>Agaricomycetes</taxon>
        <taxon>Agaricomycetidae</taxon>
        <taxon>Agaricales</taxon>
        <taxon>Pluteineae</taxon>
        <taxon>Pluteaceae</taxon>
        <taxon>Pluteus</taxon>
    </lineage>
</organism>
<protein>
    <submittedName>
        <fullName evidence="1">Uncharacterized protein</fullName>
    </submittedName>
</protein>
<dbReference type="Proteomes" id="UP000308600">
    <property type="component" value="Unassembled WGS sequence"/>
</dbReference>
<evidence type="ECO:0000313" key="2">
    <source>
        <dbReference type="Proteomes" id="UP000308600"/>
    </source>
</evidence>